<dbReference type="STRING" id="192903.SAMN04488513_107103"/>
<sequence length="174" mass="20122">MSLDIIPFNPTLSPVFKDLTLEWINTYFEVEAKDMEVIENSKEAIIDKGGFIFFARYGGTIVGCFALLALENNNYELGKMAVTRAFQGRKIGQEMLSFAIDFAKKQGSNKVILYSNRTLDKALHIYRKYGFKEVEMEKHSDYKRSNIKMELNLNPKVSKSDRKSINNIETWENR</sequence>
<gene>
    <name evidence="3" type="ORF">SAMN04488513_107103</name>
</gene>
<evidence type="ECO:0000313" key="3">
    <source>
        <dbReference type="EMBL" id="SHJ68750.1"/>
    </source>
</evidence>
<evidence type="ECO:0000256" key="1">
    <source>
        <dbReference type="ARBA" id="ARBA00022679"/>
    </source>
</evidence>
<dbReference type="InterPro" id="IPR016181">
    <property type="entry name" value="Acyl_CoA_acyltransferase"/>
</dbReference>
<dbReference type="GO" id="GO:0008080">
    <property type="term" value="F:N-acetyltransferase activity"/>
    <property type="evidence" value="ECO:0007669"/>
    <property type="project" value="InterPro"/>
</dbReference>
<protein>
    <submittedName>
        <fullName evidence="3">Acetyltransferase (GNAT) domain-containing protein</fullName>
    </submittedName>
</protein>
<dbReference type="PANTHER" id="PTHR13947">
    <property type="entry name" value="GNAT FAMILY N-ACETYLTRANSFERASE"/>
    <property type="match status" value="1"/>
</dbReference>
<dbReference type="Gene3D" id="3.40.630.30">
    <property type="match status" value="1"/>
</dbReference>
<dbReference type="PANTHER" id="PTHR13947:SF37">
    <property type="entry name" value="LD18367P"/>
    <property type="match status" value="1"/>
</dbReference>
<proteinExistence type="predicted"/>
<accession>A0A1M6LBZ7</accession>
<reference evidence="4" key="1">
    <citation type="submission" date="2016-11" db="EMBL/GenBank/DDBJ databases">
        <authorList>
            <person name="Varghese N."/>
            <person name="Submissions S."/>
        </authorList>
    </citation>
    <scope>NUCLEOTIDE SEQUENCE [LARGE SCALE GENOMIC DNA]</scope>
    <source>
        <strain evidence="4">DSM 19858</strain>
    </source>
</reference>
<dbReference type="Pfam" id="PF00583">
    <property type="entry name" value="Acetyltransf_1"/>
    <property type="match status" value="1"/>
</dbReference>
<keyword evidence="4" id="KW-1185">Reference proteome</keyword>
<evidence type="ECO:0000313" key="4">
    <source>
        <dbReference type="Proteomes" id="UP000184543"/>
    </source>
</evidence>
<name>A0A1M6LBZ7_9FLAO</name>
<dbReference type="InterPro" id="IPR050769">
    <property type="entry name" value="NAT_camello-type"/>
</dbReference>
<dbReference type="RefSeq" id="WP_072994852.1">
    <property type="nucleotide sequence ID" value="NZ_FQYU01000007.1"/>
</dbReference>
<feature type="domain" description="N-acetyltransferase" evidence="2">
    <location>
        <begin position="14"/>
        <end position="154"/>
    </location>
</feature>
<dbReference type="CDD" id="cd04301">
    <property type="entry name" value="NAT_SF"/>
    <property type="match status" value="1"/>
</dbReference>
<dbReference type="OrthoDB" id="1431064at2"/>
<dbReference type="PROSITE" id="PS51186">
    <property type="entry name" value="GNAT"/>
    <property type="match status" value="1"/>
</dbReference>
<dbReference type="SUPFAM" id="SSF55729">
    <property type="entry name" value="Acyl-CoA N-acyltransferases (Nat)"/>
    <property type="match status" value="1"/>
</dbReference>
<dbReference type="Proteomes" id="UP000184543">
    <property type="component" value="Unassembled WGS sequence"/>
</dbReference>
<dbReference type="InterPro" id="IPR000182">
    <property type="entry name" value="GNAT_dom"/>
</dbReference>
<evidence type="ECO:0000259" key="2">
    <source>
        <dbReference type="PROSITE" id="PS51186"/>
    </source>
</evidence>
<keyword evidence="1 3" id="KW-0808">Transferase</keyword>
<dbReference type="EMBL" id="FQYU01000007">
    <property type="protein sequence ID" value="SHJ68750.1"/>
    <property type="molecule type" value="Genomic_DNA"/>
</dbReference>
<dbReference type="AlphaFoldDB" id="A0A1M6LBZ7"/>
<organism evidence="3 4">
    <name type="scientific">Pseudozobellia thermophila</name>
    <dbReference type="NCBI Taxonomy" id="192903"/>
    <lineage>
        <taxon>Bacteria</taxon>
        <taxon>Pseudomonadati</taxon>
        <taxon>Bacteroidota</taxon>
        <taxon>Flavobacteriia</taxon>
        <taxon>Flavobacteriales</taxon>
        <taxon>Flavobacteriaceae</taxon>
        <taxon>Pseudozobellia</taxon>
    </lineage>
</organism>